<dbReference type="EMBL" id="LQPZ01000013">
    <property type="protein sequence ID" value="ORX07008.1"/>
    <property type="molecule type" value="Genomic_DNA"/>
</dbReference>
<evidence type="ECO:0000256" key="2">
    <source>
        <dbReference type="SAM" id="Phobius"/>
    </source>
</evidence>
<dbReference type="STRING" id="1798.AWC30_05455"/>
<feature type="region of interest" description="Disordered" evidence="1">
    <location>
        <begin position="101"/>
        <end position="122"/>
    </location>
</feature>
<keyword evidence="2" id="KW-0472">Membrane</keyword>
<gene>
    <name evidence="3" type="ORF">AWC30_05455</name>
</gene>
<feature type="region of interest" description="Disordered" evidence="1">
    <location>
        <begin position="1"/>
        <end position="89"/>
    </location>
</feature>
<evidence type="ECO:0000256" key="1">
    <source>
        <dbReference type="SAM" id="MobiDB-lite"/>
    </source>
</evidence>
<keyword evidence="2" id="KW-0812">Transmembrane</keyword>
<dbReference type="AlphaFoldDB" id="A0A1X2ENA6"/>
<feature type="compositionally biased region" description="Basic and acidic residues" evidence="1">
    <location>
        <begin position="1"/>
        <end position="14"/>
    </location>
</feature>
<feature type="transmembrane region" description="Helical" evidence="2">
    <location>
        <begin position="206"/>
        <end position="229"/>
    </location>
</feature>
<evidence type="ECO:0008006" key="5">
    <source>
        <dbReference type="Google" id="ProtNLM"/>
    </source>
</evidence>
<keyword evidence="2" id="KW-1133">Transmembrane helix</keyword>
<evidence type="ECO:0000313" key="3">
    <source>
        <dbReference type="EMBL" id="ORX07008.1"/>
    </source>
</evidence>
<proteinExistence type="predicted"/>
<dbReference type="Proteomes" id="UP000193090">
    <property type="component" value="Unassembled WGS sequence"/>
</dbReference>
<feature type="compositionally biased region" description="Low complexity" evidence="1">
    <location>
        <begin position="108"/>
        <end position="117"/>
    </location>
</feature>
<sequence>MADKPDREADRTVDPESLPQTEPTAAPIFDSGPFPEPLAAEADAELAESVDSGQLSAQPEPETWADADSGSWSQGDARAWSQAEADSDGVADLEADLADEFEPEGPDDALVAPATPDTDADADTGEIAAVPARSVVVPGQYSYLKWWKLVLVFAAVWLPAMAIGLGLYYWWVDLIDKTPAVFVTLVYVVACTVAGLILAMMSSKPLVAATALALTSAIAASVIGAAPLYGHYYCQVSEQLGGRCLLGILPY</sequence>
<organism evidence="3 4">
    <name type="scientific">Mycolicibacillus trivialis</name>
    <dbReference type="NCBI Taxonomy" id="1798"/>
    <lineage>
        <taxon>Bacteria</taxon>
        <taxon>Bacillati</taxon>
        <taxon>Actinomycetota</taxon>
        <taxon>Actinomycetes</taxon>
        <taxon>Mycobacteriales</taxon>
        <taxon>Mycobacteriaceae</taxon>
        <taxon>Mycolicibacillus</taxon>
    </lineage>
</organism>
<reference evidence="3 4" key="1">
    <citation type="submission" date="2016-01" db="EMBL/GenBank/DDBJ databases">
        <title>The new phylogeny of the genus Mycobacterium.</title>
        <authorList>
            <person name="Tarcisio F."/>
            <person name="Conor M."/>
            <person name="Antonella G."/>
            <person name="Elisabetta G."/>
            <person name="Giulia F.S."/>
            <person name="Sara T."/>
            <person name="Anna F."/>
            <person name="Clotilde B."/>
            <person name="Roberto B."/>
            <person name="Veronica D.S."/>
            <person name="Fabio R."/>
            <person name="Monica P."/>
            <person name="Olivier J."/>
            <person name="Enrico T."/>
            <person name="Nicola S."/>
        </authorList>
    </citation>
    <scope>NUCLEOTIDE SEQUENCE [LARGE SCALE GENOMIC DNA]</scope>
    <source>
        <strain evidence="3 4">DSM 44153</strain>
    </source>
</reference>
<feature type="transmembrane region" description="Helical" evidence="2">
    <location>
        <begin position="149"/>
        <end position="172"/>
    </location>
</feature>
<feature type="transmembrane region" description="Helical" evidence="2">
    <location>
        <begin position="178"/>
        <end position="199"/>
    </location>
</feature>
<accession>A0A1X2ENA6</accession>
<comment type="caution">
    <text evidence="3">The sequence shown here is derived from an EMBL/GenBank/DDBJ whole genome shotgun (WGS) entry which is preliminary data.</text>
</comment>
<protein>
    <recommendedName>
        <fullName evidence="5">Transmembrane protein</fullName>
    </recommendedName>
</protein>
<keyword evidence="4" id="KW-1185">Reference proteome</keyword>
<name>A0A1X2ENA6_9MYCO</name>
<dbReference type="OrthoDB" id="4762325at2"/>
<evidence type="ECO:0000313" key="4">
    <source>
        <dbReference type="Proteomes" id="UP000193090"/>
    </source>
</evidence>
<dbReference type="RefSeq" id="WP_085109123.1">
    <property type="nucleotide sequence ID" value="NZ_JACKSN010000029.1"/>
</dbReference>